<sequence>PPRDLALSILSGRNDAIYDIIVSNSLNCLADENQNCLAEIITEFGKTNTLAIARQIYRCGFDAPTLQYIINKLPEDELVNELVKLCAAKDSWLIPMSDFISEHYPEKKITFFNSLLTLLRTKQDCLDTLVSATKCIKNSMDLSQLDPINKWLISAVTKLSDFSVMPNKLLFDELESVLSNNGLLTSAIINDLRTTIPGRNYTMLVELLKSIDDKALDIVVPFLIYSFLTNYSFEKTTRLLHFTADIQERKLLSMFCKYFHPLTNNHLVNCYLALEDYSSGQSLDWLTVAGVK</sequence>
<feature type="non-terminal residue" evidence="1">
    <location>
        <position position="1"/>
    </location>
</feature>
<dbReference type="AlphaFoldDB" id="Q5C7V2"/>
<accession>Q5C7V2</accession>
<dbReference type="EMBL" id="AY808383">
    <property type="protein sequence ID" value="AAX24272.2"/>
    <property type="molecule type" value="mRNA"/>
</dbReference>
<organism evidence="1">
    <name type="scientific">Schistosoma japonicum</name>
    <name type="common">Blood fluke</name>
    <dbReference type="NCBI Taxonomy" id="6182"/>
    <lineage>
        <taxon>Eukaryota</taxon>
        <taxon>Metazoa</taxon>
        <taxon>Spiralia</taxon>
        <taxon>Lophotrochozoa</taxon>
        <taxon>Platyhelminthes</taxon>
        <taxon>Trematoda</taxon>
        <taxon>Digenea</taxon>
        <taxon>Strigeidida</taxon>
        <taxon>Schistosomatoidea</taxon>
        <taxon>Schistosomatidae</taxon>
        <taxon>Schistosoma</taxon>
    </lineage>
</organism>
<name>Q5C7V2_SCHJA</name>
<protein>
    <submittedName>
        <fullName evidence="1">SJCHGC03294 protein</fullName>
    </submittedName>
</protein>
<evidence type="ECO:0000313" key="1">
    <source>
        <dbReference type="EMBL" id="AAX24272.2"/>
    </source>
</evidence>
<reference evidence="1" key="1">
    <citation type="journal article" date="2006" name="PLoS Pathog.">
        <title>New perspectives on host-parasite interplay by comparative transcriptomic and proteomic analyses of Schistosoma japonicum.</title>
        <authorList>
            <person name="Liu F."/>
            <person name="Lu J."/>
            <person name="Hu W."/>
            <person name="Wang S.Y."/>
            <person name="Cui S.J."/>
            <person name="Chi M."/>
            <person name="Yan Q."/>
            <person name="Wang X.R."/>
            <person name="Song H.D."/>
            <person name="Xu X.N."/>
            <person name="Wang J.J."/>
            <person name="Zhang X.L."/>
            <person name="Zhang X."/>
            <person name="Wang Z.Q."/>
            <person name="Xue C.L."/>
            <person name="Brindley P.J."/>
            <person name="McManus D.P."/>
            <person name="Yang P.Y."/>
            <person name="Feng Z."/>
            <person name="Chen Z."/>
            <person name="Han Z.G."/>
        </authorList>
    </citation>
    <scope>NUCLEOTIDE SEQUENCE</scope>
</reference>
<proteinExistence type="evidence at transcript level"/>